<accession>H1W2V1</accession>
<dbReference type="AlphaFoldDB" id="H1W2V1"/>
<reference evidence="2" key="1">
    <citation type="journal article" date="2012" name="Nat. Genet.">
        <title>Lifestyle transitions in plant pathogenic Colletotrichum fungi deciphered by genome and transcriptome analyses.</title>
        <authorList>
            <person name="O'Connell R.J."/>
            <person name="Thon M.R."/>
            <person name="Hacquard S."/>
            <person name="Amyotte S.G."/>
            <person name="Kleemann J."/>
            <person name="Torres M.F."/>
            <person name="Damm U."/>
            <person name="Buiate E.A."/>
            <person name="Epstein L."/>
            <person name="Alkan N."/>
            <person name="Altmueller J."/>
            <person name="Alvarado-Balderrama L."/>
            <person name="Bauser C.A."/>
            <person name="Becker C."/>
            <person name="Birren B.W."/>
            <person name="Chen Z."/>
            <person name="Choi J."/>
            <person name="Crouch J.A."/>
            <person name="Duvick J.P."/>
            <person name="Farman M.A."/>
            <person name="Gan P."/>
            <person name="Heiman D."/>
            <person name="Henrissat B."/>
            <person name="Howard R.J."/>
            <person name="Kabbage M."/>
            <person name="Koch C."/>
            <person name="Kracher B."/>
            <person name="Kubo Y."/>
            <person name="Law A.D."/>
            <person name="Lebrun M.-H."/>
            <person name="Lee Y.-H."/>
            <person name="Miyara I."/>
            <person name="Moore N."/>
            <person name="Neumann U."/>
            <person name="Nordstroem K."/>
            <person name="Panaccione D.G."/>
            <person name="Panstruga R."/>
            <person name="Place M."/>
            <person name="Proctor R.H."/>
            <person name="Prusky D."/>
            <person name="Rech G."/>
            <person name="Reinhardt R."/>
            <person name="Rollins J.A."/>
            <person name="Rounsley S."/>
            <person name="Schardl C.L."/>
            <person name="Schwartz D.C."/>
            <person name="Shenoy N."/>
            <person name="Shirasu K."/>
            <person name="Sikhakolli U.R."/>
            <person name="Stueber K."/>
            <person name="Sukno S.A."/>
            <person name="Sweigard J.A."/>
            <person name="Takano Y."/>
            <person name="Takahara H."/>
            <person name="Trail F."/>
            <person name="van der Does H.C."/>
            <person name="Voll L.M."/>
            <person name="Will I."/>
            <person name="Young S."/>
            <person name="Zeng Q."/>
            <person name="Zhang J."/>
            <person name="Zhou S."/>
            <person name="Dickman M.B."/>
            <person name="Schulze-Lefert P."/>
            <person name="Ver Loren van Themaat E."/>
            <person name="Ma L.-J."/>
            <person name="Vaillancourt L.J."/>
        </authorList>
    </citation>
    <scope>NUCLEOTIDE SEQUENCE [LARGE SCALE GENOMIC DNA]</scope>
    <source>
        <strain evidence="2">IMI 349063</strain>
    </source>
</reference>
<name>H1W2V1_COLHI</name>
<sequence length="111" mass="11775">TLNSLANAKDKAKRKTDAEIRAAINAAAATRHANNPGAGNNAESLAVEWTPEDFEAAFKGTSLTAASPPHLIASIYRNPPLISFMCKAHTLSFNSPPRFLTSNIIVPCQAS</sequence>
<proteinExistence type="predicted"/>
<evidence type="ECO:0000313" key="1">
    <source>
        <dbReference type="EMBL" id="CCF46814.1"/>
    </source>
</evidence>
<organism evidence="1 2">
    <name type="scientific">Colletotrichum higginsianum (strain IMI 349063)</name>
    <name type="common">Crucifer anthracnose fungus</name>
    <dbReference type="NCBI Taxonomy" id="759273"/>
    <lineage>
        <taxon>Eukaryota</taxon>
        <taxon>Fungi</taxon>
        <taxon>Dikarya</taxon>
        <taxon>Ascomycota</taxon>
        <taxon>Pezizomycotina</taxon>
        <taxon>Sordariomycetes</taxon>
        <taxon>Hypocreomycetidae</taxon>
        <taxon>Glomerellales</taxon>
        <taxon>Glomerellaceae</taxon>
        <taxon>Colletotrichum</taxon>
        <taxon>Colletotrichum destructivum species complex</taxon>
    </lineage>
</organism>
<dbReference type="EMBL" id="CACQ02009089">
    <property type="protein sequence ID" value="CCF46814.1"/>
    <property type="molecule type" value="Genomic_DNA"/>
</dbReference>
<feature type="non-terminal residue" evidence="1">
    <location>
        <position position="1"/>
    </location>
</feature>
<dbReference type="Proteomes" id="UP000007174">
    <property type="component" value="Unassembled WGS sequence"/>
</dbReference>
<protein>
    <submittedName>
        <fullName evidence="1">Uncharacterized protein</fullName>
    </submittedName>
</protein>
<gene>
    <name evidence="1" type="ORF">CH063_03962</name>
</gene>
<dbReference type="HOGENOM" id="CLU_2164332_0_0_1"/>
<evidence type="ECO:0000313" key="2">
    <source>
        <dbReference type="Proteomes" id="UP000007174"/>
    </source>
</evidence>